<dbReference type="PANTHER" id="PTHR30146">
    <property type="entry name" value="LACI-RELATED TRANSCRIPTIONAL REPRESSOR"/>
    <property type="match status" value="1"/>
</dbReference>
<name>A0A6N7W974_9ACTO</name>
<dbReference type="RefSeq" id="WP_154545897.1">
    <property type="nucleotide sequence ID" value="NZ_VULO01000011.1"/>
</dbReference>
<sequence length="339" mass="36960">MSSVLFVEVYMPATSKDVAREAGVSPSTVSRAFTRPEMVDPHTRELIFTTARRLNYRPNRAARLLSSGQTGYLGAVLPDVNNPFFASVLKGIYGAATGLELQVLFVDFCDDEKAEDEAVTELTPQVDAFILCSSRLSDSAIINLHSKQPVVLVNRQAENIPYVHFDNAEGMREAYMHLLALGHRRIGYCGGPTLSRSAQERLNSFTEMAQTSKAASEGIYIGEFPSTFEGGAKAADTALNQGVSAVIAYNDVMAIGMMNRLISYGIELPADLSIIGFDDVPIAAMMSPELTSVRLPQEEAGRLAVELAVQELQTHDAHSVDMPVSLQVRSSTSRFQPHR</sequence>
<keyword evidence="3" id="KW-0804">Transcription</keyword>
<comment type="caution">
    <text evidence="5">The sequence shown here is derived from an EMBL/GenBank/DDBJ whole genome shotgun (WGS) entry which is preliminary data.</text>
</comment>
<dbReference type="Pfam" id="PF00356">
    <property type="entry name" value="LacI"/>
    <property type="match status" value="1"/>
</dbReference>
<keyword evidence="6" id="KW-1185">Reference proteome</keyword>
<dbReference type="SUPFAM" id="SSF53822">
    <property type="entry name" value="Periplasmic binding protein-like I"/>
    <property type="match status" value="1"/>
</dbReference>
<dbReference type="Pfam" id="PF13377">
    <property type="entry name" value="Peripla_BP_3"/>
    <property type="match status" value="1"/>
</dbReference>
<dbReference type="GO" id="GO:0003700">
    <property type="term" value="F:DNA-binding transcription factor activity"/>
    <property type="evidence" value="ECO:0007669"/>
    <property type="project" value="TreeGrafter"/>
</dbReference>
<dbReference type="PROSITE" id="PS50932">
    <property type="entry name" value="HTH_LACI_2"/>
    <property type="match status" value="1"/>
</dbReference>
<dbReference type="PANTHER" id="PTHR30146:SF138">
    <property type="entry name" value="TRANSCRIPTIONAL REGULATORY PROTEIN"/>
    <property type="match status" value="1"/>
</dbReference>
<dbReference type="Gene3D" id="1.10.260.40">
    <property type="entry name" value="lambda repressor-like DNA-binding domains"/>
    <property type="match status" value="1"/>
</dbReference>
<evidence type="ECO:0000256" key="2">
    <source>
        <dbReference type="ARBA" id="ARBA00023125"/>
    </source>
</evidence>
<evidence type="ECO:0000259" key="4">
    <source>
        <dbReference type="PROSITE" id="PS50932"/>
    </source>
</evidence>
<keyword evidence="1" id="KW-0805">Transcription regulation</keyword>
<dbReference type="SMART" id="SM00354">
    <property type="entry name" value="HTH_LACI"/>
    <property type="match status" value="1"/>
</dbReference>
<dbReference type="AlphaFoldDB" id="A0A6N7W974"/>
<keyword evidence="2" id="KW-0238">DNA-binding</keyword>
<dbReference type="Gene3D" id="3.40.50.2300">
    <property type="match status" value="2"/>
</dbReference>
<dbReference type="CDD" id="cd06267">
    <property type="entry name" value="PBP1_LacI_sugar_binding-like"/>
    <property type="match status" value="1"/>
</dbReference>
<reference evidence="5 6" key="1">
    <citation type="submission" date="2019-08" db="EMBL/GenBank/DDBJ databases">
        <title>In-depth cultivation of the pig gut microbiome towards novel bacterial diversity and tailored functional studies.</title>
        <authorList>
            <person name="Wylensek D."/>
            <person name="Hitch T.C.A."/>
            <person name="Clavel T."/>
        </authorList>
    </citation>
    <scope>NUCLEOTIDE SEQUENCE [LARGE SCALE GENOMIC DNA]</scope>
    <source>
        <strain evidence="5 6">WB03_NA08</strain>
    </source>
</reference>
<organism evidence="5 6">
    <name type="scientific">Scrofimicrobium canadense</name>
    <dbReference type="NCBI Taxonomy" id="2652290"/>
    <lineage>
        <taxon>Bacteria</taxon>
        <taxon>Bacillati</taxon>
        <taxon>Actinomycetota</taxon>
        <taxon>Actinomycetes</taxon>
        <taxon>Actinomycetales</taxon>
        <taxon>Actinomycetaceae</taxon>
        <taxon>Scrofimicrobium</taxon>
    </lineage>
</organism>
<evidence type="ECO:0000313" key="6">
    <source>
        <dbReference type="Proteomes" id="UP000470875"/>
    </source>
</evidence>
<evidence type="ECO:0000313" key="5">
    <source>
        <dbReference type="EMBL" id="MSS85023.1"/>
    </source>
</evidence>
<feature type="domain" description="HTH lacI-type" evidence="4">
    <location>
        <begin position="13"/>
        <end position="67"/>
    </location>
</feature>
<dbReference type="InterPro" id="IPR046335">
    <property type="entry name" value="LacI/GalR-like_sensor"/>
</dbReference>
<dbReference type="Proteomes" id="UP000470875">
    <property type="component" value="Unassembled WGS sequence"/>
</dbReference>
<dbReference type="InterPro" id="IPR028082">
    <property type="entry name" value="Peripla_BP_I"/>
</dbReference>
<dbReference type="InterPro" id="IPR010982">
    <property type="entry name" value="Lambda_DNA-bd_dom_sf"/>
</dbReference>
<dbReference type="SUPFAM" id="SSF47413">
    <property type="entry name" value="lambda repressor-like DNA-binding domains"/>
    <property type="match status" value="1"/>
</dbReference>
<dbReference type="CDD" id="cd01392">
    <property type="entry name" value="HTH_LacI"/>
    <property type="match status" value="1"/>
</dbReference>
<gene>
    <name evidence="5" type="ORF">FYJ24_09660</name>
</gene>
<proteinExistence type="predicted"/>
<dbReference type="EMBL" id="VULO01000011">
    <property type="protein sequence ID" value="MSS85023.1"/>
    <property type="molecule type" value="Genomic_DNA"/>
</dbReference>
<accession>A0A6N7W974</accession>
<evidence type="ECO:0000256" key="3">
    <source>
        <dbReference type="ARBA" id="ARBA00023163"/>
    </source>
</evidence>
<protein>
    <submittedName>
        <fullName evidence="5">LacI family transcriptional regulator</fullName>
    </submittedName>
</protein>
<dbReference type="GO" id="GO:0000976">
    <property type="term" value="F:transcription cis-regulatory region binding"/>
    <property type="evidence" value="ECO:0007669"/>
    <property type="project" value="TreeGrafter"/>
</dbReference>
<dbReference type="InterPro" id="IPR000843">
    <property type="entry name" value="HTH_LacI"/>
</dbReference>
<evidence type="ECO:0000256" key="1">
    <source>
        <dbReference type="ARBA" id="ARBA00023015"/>
    </source>
</evidence>